<keyword evidence="1" id="KW-0472">Membrane</keyword>
<accession>A0A0M8P4T9</accession>
<evidence type="ECO:0000256" key="1">
    <source>
        <dbReference type="SAM" id="Phobius"/>
    </source>
</evidence>
<dbReference type="EMBL" id="LHQQ01000048">
    <property type="protein sequence ID" value="KOS45148.1"/>
    <property type="molecule type" value="Genomic_DNA"/>
</dbReference>
<comment type="caution">
    <text evidence="2">The sequence shown here is derived from an EMBL/GenBank/DDBJ whole genome shotgun (WGS) entry which is preliminary data.</text>
</comment>
<protein>
    <submittedName>
        <fullName evidence="2">Uncharacterized protein</fullName>
    </submittedName>
</protein>
<evidence type="ECO:0000313" key="2">
    <source>
        <dbReference type="EMBL" id="KOS45148.1"/>
    </source>
</evidence>
<evidence type="ECO:0000313" key="3">
    <source>
        <dbReference type="Proteomes" id="UP000037696"/>
    </source>
</evidence>
<feature type="transmembrane region" description="Helical" evidence="1">
    <location>
        <begin position="48"/>
        <end position="65"/>
    </location>
</feature>
<dbReference type="Proteomes" id="UP000037696">
    <property type="component" value="Unassembled WGS sequence"/>
</dbReference>
<reference evidence="2 3" key="1">
    <citation type="submission" date="2015-08" db="EMBL/GenBank/DDBJ databases">
        <title>Genome sequencing of Penicillium nordicum.</title>
        <authorList>
            <person name="Nguyen H.D."/>
            <person name="Seifert K.A."/>
        </authorList>
    </citation>
    <scope>NUCLEOTIDE SEQUENCE [LARGE SCALE GENOMIC DNA]</scope>
    <source>
        <strain evidence="2 3">DAOMC 185683</strain>
    </source>
</reference>
<sequence>MIKRSTAFFWGGGRARTSDVVLWRENEQDDLSLKQKEDNDQAFRGFNYFKKFYFFIIIYLGNYIAV</sequence>
<dbReference type="AlphaFoldDB" id="A0A0M8P4T9"/>
<keyword evidence="1" id="KW-1133">Transmembrane helix</keyword>
<gene>
    <name evidence="2" type="ORF">ACN38_g3925</name>
</gene>
<name>A0A0M8P4T9_9EURO</name>
<keyword evidence="3" id="KW-1185">Reference proteome</keyword>
<organism evidence="2 3">
    <name type="scientific">Penicillium nordicum</name>
    <dbReference type="NCBI Taxonomy" id="229535"/>
    <lineage>
        <taxon>Eukaryota</taxon>
        <taxon>Fungi</taxon>
        <taxon>Dikarya</taxon>
        <taxon>Ascomycota</taxon>
        <taxon>Pezizomycotina</taxon>
        <taxon>Eurotiomycetes</taxon>
        <taxon>Eurotiomycetidae</taxon>
        <taxon>Eurotiales</taxon>
        <taxon>Aspergillaceae</taxon>
        <taxon>Penicillium</taxon>
    </lineage>
</organism>
<proteinExistence type="predicted"/>
<keyword evidence="1" id="KW-0812">Transmembrane</keyword>